<reference evidence="3 4" key="1">
    <citation type="submission" date="2019-01" db="EMBL/GenBank/DDBJ databases">
        <title>Draft genome sequence of Psathyrella aberdarensis IHI B618.</title>
        <authorList>
            <person name="Buettner E."/>
            <person name="Kellner H."/>
        </authorList>
    </citation>
    <scope>NUCLEOTIDE SEQUENCE [LARGE SCALE GENOMIC DNA]</scope>
    <source>
        <strain evidence="3 4">IHI B618</strain>
    </source>
</reference>
<dbReference type="CDD" id="cd01647">
    <property type="entry name" value="RT_LTR"/>
    <property type="match status" value="1"/>
</dbReference>
<dbReference type="SUPFAM" id="SSF56672">
    <property type="entry name" value="DNA/RNA polymerases"/>
    <property type="match status" value="1"/>
</dbReference>
<accession>A0A4Q2DAJ6</accession>
<dbReference type="InterPro" id="IPR041577">
    <property type="entry name" value="RT_RNaseH_2"/>
</dbReference>
<evidence type="ECO:0000256" key="1">
    <source>
        <dbReference type="ARBA" id="ARBA00023268"/>
    </source>
</evidence>
<dbReference type="AlphaFoldDB" id="A0A4Q2DAJ6"/>
<dbReference type="Pfam" id="PF17919">
    <property type="entry name" value="RT_RNaseH_2"/>
    <property type="match status" value="1"/>
</dbReference>
<dbReference type="Gene3D" id="1.10.340.70">
    <property type="match status" value="1"/>
</dbReference>
<dbReference type="Gene3D" id="3.30.70.270">
    <property type="match status" value="2"/>
</dbReference>
<dbReference type="PANTHER" id="PTHR37984">
    <property type="entry name" value="PROTEIN CBG26694"/>
    <property type="match status" value="1"/>
</dbReference>
<organism evidence="3 4">
    <name type="scientific">Candolleomyces aberdarensis</name>
    <dbReference type="NCBI Taxonomy" id="2316362"/>
    <lineage>
        <taxon>Eukaryota</taxon>
        <taxon>Fungi</taxon>
        <taxon>Dikarya</taxon>
        <taxon>Basidiomycota</taxon>
        <taxon>Agaricomycotina</taxon>
        <taxon>Agaricomycetes</taxon>
        <taxon>Agaricomycetidae</taxon>
        <taxon>Agaricales</taxon>
        <taxon>Agaricineae</taxon>
        <taxon>Psathyrellaceae</taxon>
        <taxon>Candolleomyces</taxon>
    </lineage>
</organism>
<dbReference type="EMBL" id="SDEE01000522">
    <property type="protein sequence ID" value="RXW15696.1"/>
    <property type="molecule type" value="Genomic_DNA"/>
</dbReference>
<evidence type="ECO:0000313" key="4">
    <source>
        <dbReference type="Proteomes" id="UP000290288"/>
    </source>
</evidence>
<feature type="domain" description="Reverse transcriptase" evidence="2">
    <location>
        <begin position="1"/>
        <end position="82"/>
    </location>
</feature>
<dbReference type="InterPro" id="IPR050951">
    <property type="entry name" value="Retrovirus_Pol_polyprotein"/>
</dbReference>
<evidence type="ECO:0000259" key="2">
    <source>
        <dbReference type="PROSITE" id="PS50878"/>
    </source>
</evidence>
<keyword evidence="4" id="KW-1185">Reference proteome</keyword>
<dbReference type="GO" id="GO:0016787">
    <property type="term" value="F:hydrolase activity"/>
    <property type="evidence" value="ECO:0007669"/>
    <property type="project" value="UniProtKB-KW"/>
</dbReference>
<comment type="caution">
    <text evidence="3">The sequence shown here is derived from an EMBL/GenBank/DDBJ whole genome shotgun (WGS) entry which is preliminary data.</text>
</comment>
<dbReference type="PANTHER" id="PTHR37984:SF5">
    <property type="entry name" value="PROTEIN NYNRIN-LIKE"/>
    <property type="match status" value="1"/>
</dbReference>
<dbReference type="CDD" id="cd09274">
    <property type="entry name" value="RNase_HI_RT_Ty3"/>
    <property type="match status" value="1"/>
</dbReference>
<dbReference type="Proteomes" id="UP000290288">
    <property type="component" value="Unassembled WGS sequence"/>
</dbReference>
<keyword evidence="1" id="KW-0511">Multifunctional enzyme</keyword>
<dbReference type="InterPro" id="IPR043128">
    <property type="entry name" value="Rev_trsase/Diguanyl_cyclase"/>
</dbReference>
<name>A0A4Q2DAJ6_9AGAR</name>
<dbReference type="InterPro" id="IPR043502">
    <property type="entry name" value="DNA/RNA_pol_sf"/>
</dbReference>
<dbReference type="OrthoDB" id="2847449at2759"/>
<dbReference type="Pfam" id="PF00078">
    <property type="entry name" value="RVT_1"/>
    <property type="match status" value="1"/>
</dbReference>
<sequence>MPFGLSDAPSVFQTFIQDTLCDFIGVFCVVYLDDILIFSSTQEEHDEQVKLVLDCLKDVHLFANPKKCKFDKSKVEYLGYLIGTDGIKMNPKKLATISKWPVPCSSHDVQVFLGFCNFYQRFVDHYADIALPLHALTRKIFLLFGHTEHNAFEKLKCAFTSYPVLCHYDTSKPATLVTDASDFALSDILQQTDDAGHLHPVAFHSQKFSPAEIHYSIHDKELLAIVDSFRNMHTWLMGTVQTISVACDHHNLKYFMKTQPLNRCQSRWSMLLTEYNFQLNWIPGTQNPADGPSLCPDFFPKKGDDVLNVTQKTLLSPYHLSRIYPKFKSKILSTSIPTLTTLSIDNSELLKRFQDTFHADTEWCEAILCGNSNFTALNNIVFHNGCVFVPQPLHAEILYQCHDFVLSGHPGCTLTVKNVMCDFSWPGIYTYVCHYVSASITQAGSTRPVITMDSVTPAITQADITKWETNEMKARTRLELVISDSEMAHIIGANLALEIWERLCQIKESKGRLGVLATRRALYCSQVQGGFDMAEHIANLRSLQAELALMSNVVTDEDFVMILIALLPES</sequence>
<dbReference type="FunFam" id="3.30.70.270:FF:000003">
    <property type="entry name" value="Transposon Ty3-G Gag-Pol polyprotein"/>
    <property type="match status" value="1"/>
</dbReference>
<protein>
    <recommendedName>
        <fullName evidence="2">Reverse transcriptase domain-containing protein</fullName>
    </recommendedName>
</protein>
<dbReference type="FunFam" id="3.30.70.270:FF:000020">
    <property type="entry name" value="Transposon Tf2-6 polyprotein-like Protein"/>
    <property type="match status" value="1"/>
</dbReference>
<dbReference type="PROSITE" id="PS50878">
    <property type="entry name" value="RT_POL"/>
    <property type="match status" value="1"/>
</dbReference>
<dbReference type="GO" id="GO:0003964">
    <property type="term" value="F:RNA-directed DNA polymerase activity"/>
    <property type="evidence" value="ECO:0007669"/>
    <property type="project" value="UniProtKB-KW"/>
</dbReference>
<dbReference type="InterPro" id="IPR041588">
    <property type="entry name" value="Integrase_H2C2"/>
</dbReference>
<gene>
    <name evidence="3" type="ORF">EST38_g10158</name>
</gene>
<proteinExistence type="predicted"/>
<dbReference type="InterPro" id="IPR000477">
    <property type="entry name" value="RT_dom"/>
</dbReference>
<dbReference type="GO" id="GO:0004519">
    <property type="term" value="F:endonuclease activity"/>
    <property type="evidence" value="ECO:0007669"/>
    <property type="project" value="UniProtKB-KW"/>
</dbReference>
<evidence type="ECO:0000313" key="3">
    <source>
        <dbReference type="EMBL" id="RXW15696.1"/>
    </source>
</evidence>
<dbReference type="Pfam" id="PF14223">
    <property type="entry name" value="Retrotran_gag_2"/>
    <property type="match status" value="1"/>
</dbReference>
<dbReference type="STRING" id="2316362.A0A4Q2DAJ6"/>
<dbReference type="Pfam" id="PF17921">
    <property type="entry name" value="Integrase_H2C2"/>
    <property type="match status" value="1"/>
</dbReference>